<organism evidence="5 6">
    <name type="scientific">Dendrobium thyrsiflorum</name>
    <name type="common">Pinecone-like raceme dendrobium</name>
    <name type="synonym">Orchid</name>
    <dbReference type="NCBI Taxonomy" id="117978"/>
    <lineage>
        <taxon>Eukaryota</taxon>
        <taxon>Viridiplantae</taxon>
        <taxon>Streptophyta</taxon>
        <taxon>Embryophyta</taxon>
        <taxon>Tracheophyta</taxon>
        <taxon>Spermatophyta</taxon>
        <taxon>Magnoliopsida</taxon>
        <taxon>Liliopsida</taxon>
        <taxon>Asparagales</taxon>
        <taxon>Orchidaceae</taxon>
        <taxon>Epidendroideae</taxon>
        <taxon>Malaxideae</taxon>
        <taxon>Dendrobiinae</taxon>
        <taxon>Dendrobium</taxon>
    </lineage>
</organism>
<dbReference type="AlphaFoldDB" id="A0ABD0VCI6"/>
<keyword evidence="1" id="KW-0677">Repeat</keyword>
<feature type="compositionally biased region" description="Polar residues" evidence="2">
    <location>
        <begin position="469"/>
        <end position="484"/>
    </location>
</feature>
<dbReference type="InterPro" id="IPR036020">
    <property type="entry name" value="WW_dom_sf"/>
</dbReference>
<dbReference type="PROSITE" id="PS50020">
    <property type="entry name" value="WW_DOMAIN_2"/>
    <property type="match status" value="2"/>
</dbReference>
<dbReference type="EMBL" id="JANQDX010000008">
    <property type="protein sequence ID" value="KAL0920316.1"/>
    <property type="molecule type" value="Genomic_DNA"/>
</dbReference>
<feature type="compositionally biased region" description="Basic and acidic residues" evidence="2">
    <location>
        <begin position="1109"/>
        <end position="1130"/>
    </location>
</feature>
<evidence type="ECO:0008006" key="7">
    <source>
        <dbReference type="Google" id="ProtNLM"/>
    </source>
</evidence>
<dbReference type="SUPFAM" id="SSF51045">
    <property type="entry name" value="WW domain"/>
    <property type="match status" value="2"/>
</dbReference>
<feature type="domain" description="FF" evidence="4">
    <location>
        <begin position="874"/>
        <end position="928"/>
    </location>
</feature>
<feature type="region of interest" description="Disordered" evidence="2">
    <location>
        <begin position="602"/>
        <end position="643"/>
    </location>
</feature>
<dbReference type="InterPro" id="IPR002713">
    <property type="entry name" value="FF_domain"/>
</dbReference>
<evidence type="ECO:0000313" key="6">
    <source>
        <dbReference type="Proteomes" id="UP001552299"/>
    </source>
</evidence>
<feature type="region of interest" description="Disordered" evidence="2">
    <location>
        <begin position="937"/>
        <end position="961"/>
    </location>
</feature>
<sequence>MSSQVLVAQEAQEVPAPSMQSQTAESPIAGAPQGSPSSNPSCIPTSAGGSGSNVAVPVTDPPNINSGPAEAVTVSPTSSSSAQRATHGIASDSSQDPVREKIVTSHGYVVPPPSFSYSVFPRVNSASGIPQQTSSAPALKLTPQMSPAALQPPVPGQSLGNRPSFSYNIVPLPNASPASGQQFQPPAVNNQRQLLIGISAPPPPPLAAACLQPPVPRQPIRPNASISATVPQNFPPPMQLPVPPPKGQLSPSTNFSFGGGSQTTTVEASVKILQSSTSSSDTVSVDTGISSASTGLDSKLSHDLRASSSVGSTISPVSNASSMLPPTGSLINDRLPMVGTFTGNNLPKAPNPVAVQPANPGSSSATMRPIQHNPVPAPSSQPPITNTTPQNVPQQIYPHFPLVPAQMPPHAPWLPPQPAGLQYPPLPQYPAVLPGPFPFSVRDRPPPSVPSPDVRPPGVSHEVNREEALTSTPESSFPVSNTGAGSPPPDADFEKEANDIQEDGNSKSEELDAWTVHRTETGVLYYYNTISGESTYERPLKFKGETEKTALQIIPVSWEKLSGTDWSLVTTNDLKKYYYNTVNKVSSWQVPAEVLEMRKNHVANSSKEENASIPADKGTTPSSLNAPALQTGGRDSMTLRTSSGQVSASALDLIKKKLQESATPIVSAPLQTSASPASDLNSTRALDASAKGQQPVNSKDRVKDANGEGNISDSSSDSDDDESGPTKEECIIQFKEMLKERGVAPFSKWEKELPKIVFDPRFKAVPSYSARRAIFEQYVRTRAEEERKEKKAAQKAAINGFKQLLEEALEAIQLTLMGSLLQDMNHRLDFQTFKRKWGGDPRFEALDRKEREFLFNEKILLRKKADEEKIHAERAAATSSFKSMLKERQDISISSRWSKVKDNLRNDPRYKTVNHEEREASFNEYIAELRAVEHEAERAAKAKKDEQDKLKEREREMRKRKEREEQEMERIRLKVRRKEAVSSYQALLVETIKDLKASWTDSKPKLEKDPQGRATNPDLNQVDAEKLFRDHIKDLYERCARDYRALLAEILTADSVARISENEKNFLNSWSEAKRVLKPDPRYSKMPRKDREALWLRYVEDLIRKHKSGADTKDKFNSEGKNRSPADASRRSPRRSHVRR</sequence>
<dbReference type="SUPFAM" id="SSF81698">
    <property type="entry name" value="FF domain"/>
    <property type="match status" value="5"/>
</dbReference>
<feature type="region of interest" description="Disordered" evidence="2">
    <location>
        <begin position="1"/>
        <end position="98"/>
    </location>
</feature>
<reference evidence="5 6" key="1">
    <citation type="journal article" date="2024" name="Plant Biotechnol. J.">
        <title>Dendrobium thyrsiflorum genome and its molecular insights into genes involved in important horticultural traits.</title>
        <authorList>
            <person name="Chen B."/>
            <person name="Wang J.Y."/>
            <person name="Zheng P.J."/>
            <person name="Li K.L."/>
            <person name="Liang Y.M."/>
            <person name="Chen X.F."/>
            <person name="Zhang C."/>
            <person name="Zhao X."/>
            <person name="He X."/>
            <person name="Zhang G.Q."/>
            <person name="Liu Z.J."/>
            <person name="Xu Q."/>
        </authorList>
    </citation>
    <scope>NUCLEOTIDE SEQUENCE [LARGE SCALE GENOMIC DNA]</scope>
    <source>
        <strain evidence="5">GZMU011</strain>
    </source>
</reference>
<dbReference type="PROSITE" id="PS01159">
    <property type="entry name" value="WW_DOMAIN_1"/>
    <property type="match status" value="2"/>
</dbReference>
<dbReference type="PANTHER" id="PTHR15377">
    <property type="entry name" value="TRANSCRIPTION ELONGATION REGULATOR 1"/>
    <property type="match status" value="1"/>
</dbReference>
<evidence type="ECO:0000256" key="2">
    <source>
        <dbReference type="SAM" id="MobiDB-lite"/>
    </source>
</evidence>
<feature type="region of interest" description="Disordered" evidence="2">
    <location>
        <begin position="357"/>
        <end position="387"/>
    </location>
</feature>
<dbReference type="PANTHER" id="PTHR15377:SF3">
    <property type="entry name" value="WW DOMAIN-CONTAINING PROTEIN"/>
    <property type="match status" value="1"/>
</dbReference>
<evidence type="ECO:0000313" key="5">
    <source>
        <dbReference type="EMBL" id="KAL0920316.1"/>
    </source>
</evidence>
<feature type="region of interest" description="Disordered" evidence="2">
    <location>
        <begin position="667"/>
        <end position="726"/>
    </location>
</feature>
<dbReference type="SMART" id="SM00456">
    <property type="entry name" value="WW"/>
    <property type="match status" value="2"/>
</dbReference>
<dbReference type="FunFam" id="1.10.10.440:FF:000028">
    <property type="entry name" value="Pre-mRNA-processing protein 40C"/>
    <property type="match status" value="1"/>
</dbReference>
<dbReference type="Proteomes" id="UP001552299">
    <property type="component" value="Unassembled WGS sequence"/>
</dbReference>
<evidence type="ECO:0000259" key="3">
    <source>
        <dbReference type="PROSITE" id="PS50020"/>
    </source>
</evidence>
<dbReference type="FunFam" id="1.10.10.440:FF:000020">
    <property type="entry name" value="Pre-mRNA-processing protein 40C"/>
    <property type="match status" value="1"/>
</dbReference>
<dbReference type="InterPro" id="IPR036517">
    <property type="entry name" value="FF_domain_sf"/>
</dbReference>
<dbReference type="InterPro" id="IPR045148">
    <property type="entry name" value="TCRG1-like"/>
</dbReference>
<feature type="compositionally biased region" description="Basic residues" evidence="2">
    <location>
        <begin position="1131"/>
        <end position="1140"/>
    </location>
</feature>
<evidence type="ECO:0000256" key="1">
    <source>
        <dbReference type="ARBA" id="ARBA00022737"/>
    </source>
</evidence>
<feature type="region of interest" description="Disordered" evidence="2">
    <location>
        <begin position="437"/>
        <end position="508"/>
    </location>
</feature>
<feature type="region of interest" description="Disordered" evidence="2">
    <location>
        <begin position="1109"/>
        <end position="1140"/>
    </location>
</feature>
<dbReference type="Gene3D" id="2.20.70.10">
    <property type="match status" value="2"/>
</dbReference>
<feature type="compositionally biased region" description="Polar residues" evidence="2">
    <location>
        <begin position="34"/>
        <end position="44"/>
    </location>
</feature>
<feature type="domain" description="WW" evidence="3">
    <location>
        <begin position="508"/>
        <end position="541"/>
    </location>
</feature>
<dbReference type="Pfam" id="PF01846">
    <property type="entry name" value="FF"/>
    <property type="match status" value="3"/>
</dbReference>
<feature type="domain" description="FF" evidence="4">
    <location>
        <begin position="977"/>
        <end position="1034"/>
    </location>
</feature>
<feature type="compositionally biased region" description="Polar residues" evidence="2">
    <location>
        <begin position="667"/>
        <end position="684"/>
    </location>
</feature>
<dbReference type="FunFam" id="1.10.10.440:FF:000021">
    <property type="entry name" value="pre-mRNA-processing protein 40C isoform X1"/>
    <property type="match status" value="1"/>
</dbReference>
<dbReference type="Gene3D" id="1.10.10.440">
    <property type="entry name" value="FF domain"/>
    <property type="match status" value="5"/>
</dbReference>
<feature type="domain" description="FF" evidence="4">
    <location>
        <begin position="727"/>
        <end position="781"/>
    </location>
</feature>
<proteinExistence type="predicted"/>
<dbReference type="InterPro" id="IPR001202">
    <property type="entry name" value="WW_dom"/>
</dbReference>
<feature type="domain" description="WW" evidence="3">
    <location>
        <begin position="566"/>
        <end position="593"/>
    </location>
</feature>
<dbReference type="CDD" id="cd00201">
    <property type="entry name" value="WW"/>
    <property type="match status" value="2"/>
</dbReference>
<accession>A0ABD0VCI6</accession>
<name>A0ABD0VCI6_DENTH</name>
<gene>
    <name evidence="5" type="ORF">M5K25_009441</name>
</gene>
<dbReference type="Pfam" id="PF00397">
    <property type="entry name" value="WW"/>
    <property type="match status" value="1"/>
</dbReference>
<comment type="caution">
    <text evidence="5">The sequence shown here is derived from an EMBL/GenBank/DDBJ whole genome shotgun (WGS) entry which is preliminary data.</text>
</comment>
<dbReference type="SMART" id="SM00441">
    <property type="entry name" value="FF"/>
    <property type="match status" value="3"/>
</dbReference>
<feature type="compositionally biased region" description="Low complexity" evidence="2">
    <location>
        <begin position="71"/>
        <end position="82"/>
    </location>
</feature>
<feature type="compositionally biased region" description="Pro residues" evidence="2">
    <location>
        <begin position="446"/>
        <end position="455"/>
    </location>
</feature>
<feature type="domain" description="FF" evidence="4">
    <location>
        <begin position="1036"/>
        <end position="1101"/>
    </location>
</feature>
<feature type="compositionally biased region" description="Basic and acidic residues" evidence="2">
    <location>
        <begin position="492"/>
        <end position="508"/>
    </location>
</feature>
<keyword evidence="6" id="KW-1185">Reference proteome</keyword>
<dbReference type="PROSITE" id="PS51676">
    <property type="entry name" value="FF"/>
    <property type="match status" value="4"/>
</dbReference>
<protein>
    <recommendedName>
        <fullName evidence="7">Pre-mRNA-processing protein 40C</fullName>
    </recommendedName>
</protein>
<evidence type="ECO:0000259" key="4">
    <source>
        <dbReference type="PROSITE" id="PS51676"/>
    </source>
</evidence>